<feature type="transmembrane region" description="Helical" evidence="6">
    <location>
        <begin position="240"/>
        <end position="259"/>
    </location>
</feature>
<evidence type="ECO:0000313" key="12">
    <source>
        <dbReference type="Proteomes" id="UP000298805"/>
    </source>
</evidence>
<feature type="transmembrane region" description="Helical" evidence="6">
    <location>
        <begin position="736"/>
        <end position="756"/>
    </location>
</feature>
<evidence type="ECO:0000313" key="11">
    <source>
        <dbReference type="Proteomes" id="UP000272781"/>
    </source>
</evidence>
<feature type="transmembrane region" description="Helical" evidence="6">
    <location>
        <begin position="505"/>
        <end position="524"/>
    </location>
</feature>
<evidence type="ECO:0000259" key="8">
    <source>
        <dbReference type="Pfam" id="PF05140"/>
    </source>
</evidence>
<reference evidence="12" key="1">
    <citation type="submission" date="2018-03" db="EMBL/GenBank/DDBJ databases">
        <title>A comparative analysis of the Nautiliaceae.</title>
        <authorList>
            <person name="Grosche A."/>
            <person name="Smedile F."/>
            <person name="Vetriani C."/>
        </authorList>
    </citation>
    <scope>NUCLEOTIDE SEQUENCE [LARGE SCALE GENOMIC DNA]</scope>
    <source>
        <strain evidence="12">TB6</strain>
    </source>
</reference>
<feature type="transmembrane region" description="Helical" evidence="6">
    <location>
        <begin position="53"/>
        <end position="69"/>
    </location>
</feature>
<feature type="transmembrane region" description="Helical" evidence="6">
    <location>
        <begin position="12"/>
        <end position="33"/>
    </location>
</feature>
<keyword evidence="3" id="KW-0201">Cytochrome c-type biogenesis</keyword>
<name>A0AAJ4UY61_9BACT</name>
<evidence type="ECO:0000256" key="1">
    <source>
        <dbReference type="ARBA" id="ARBA00004141"/>
    </source>
</evidence>
<dbReference type="InterPro" id="IPR007816">
    <property type="entry name" value="ResB-like_domain"/>
</dbReference>
<dbReference type="PANTHER" id="PTHR30071:SF1">
    <property type="entry name" value="CYTOCHROME B_B6 PROTEIN-RELATED"/>
    <property type="match status" value="1"/>
</dbReference>
<evidence type="ECO:0000313" key="10">
    <source>
        <dbReference type="EMBL" id="ROR40610.1"/>
    </source>
</evidence>
<evidence type="ECO:0000256" key="4">
    <source>
        <dbReference type="ARBA" id="ARBA00022989"/>
    </source>
</evidence>
<feature type="transmembrane region" description="Helical" evidence="6">
    <location>
        <begin position="673"/>
        <end position="696"/>
    </location>
</feature>
<feature type="transmembrane region" description="Helical" evidence="6">
    <location>
        <begin position="590"/>
        <end position="608"/>
    </location>
</feature>
<dbReference type="GO" id="GO:0005886">
    <property type="term" value="C:plasma membrane"/>
    <property type="evidence" value="ECO:0007669"/>
    <property type="project" value="TreeGrafter"/>
</dbReference>
<feature type="transmembrane region" description="Helical" evidence="6">
    <location>
        <begin position="569"/>
        <end position="585"/>
    </location>
</feature>
<organism evidence="10 11">
    <name type="scientific">Caminibacter pacificus</name>
    <dbReference type="NCBI Taxonomy" id="1424653"/>
    <lineage>
        <taxon>Bacteria</taxon>
        <taxon>Pseudomonadati</taxon>
        <taxon>Campylobacterota</taxon>
        <taxon>Epsilonproteobacteria</taxon>
        <taxon>Nautiliales</taxon>
        <taxon>Nautiliaceae</taxon>
        <taxon>Caminibacter</taxon>
    </lineage>
</organism>
<dbReference type="PANTHER" id="PTHR30071">
    <property type="entry name" value="HEME EXPORTER PROTEIN C"/>
    <property type="match status" value="1"/>
</dbReference>
<evidence type="ECO:0000259" key="7">
    <source>
        <dbReference type="Pfam" id="PF01578"/>
    </source>
</evidence>
<feature type="domain" description="Cytochrome c assembly protein" evidence="7">
    <location>
        <begin position="563"/>
        <end position="760"/>
    </location>
</feature>
<keyword evidence="4 6" id="KW-1133">Transmembrane helix</keyword>
<gene>
    <name evidence="9" type="ORF">C6V80_06675</name>
    <name evidence="10" type="ORF">EDC58_0089</name>
</gene>
<feature type="transmembrane region" description="Helical" evidence="6">
    <location>
        <begin position="628"/>
        <end position="653"/>
    </location>
</feature>
<dbReference type="Proteomes" id="UP000272781">
    <property type="component" value="Unassembled WGS sequence"/>
</dbReference>
<keyword evidence="5 6" id="KW-0472">Membrane</keyword>
<feature type="transmembrane region" description="Helical" evidence="6">
    <location>
        <begin position="776"/>
        <end position="801"/>
    </location>
</feature>
<dbReference type="InterPro" id="IPR002541">
    <property type="entry name" value="Cyt_c_assembly"/>
</dbReference>
<dbReference type="RefSeq" id="WP_123351525.1">
    <property type="nucleotide sequence ID" value="NZ_CP027432.2"/>
</dbReference>
<dbReference type="EMBL" id="RJVK01000001">
    <property type="protein sequence ID" value="ROR40610.1"/>
    <property type="molecule type" value="Genomic_DNA"/>
</dbReference>
<accession>A0AAJ4UY61</accession>
<sequence length="827" mass="95532">MSVVKRISRAFFSLEVAVVLSIFFMVAQIYATLGFASMTEAWKYVYETKWFEAIMWLLGLNLVGVMIRYKTYKKTPIFLLHVSIIVILLGAAITRYFGYEGTLHLRNGETKSVIMVQKSKGNPSNVYPVKLGFEVRLDKFVMRKYPGSMQPSSYDSYVTVIDKKHNKEFQYHIYMNHILVYGGYRFYQMSYDPDERGSILSVNHDPGMWVTYFGYILLAIGFLWSMIYKKSRFRLTIKKLQQSGLFAILLMLMIGGTYAKAFDFNEYAQKSKAVADEWSKVLVQQRGRIEPMDTLDLDIVHKLTYKAKMYGMNYNQIVAGMVAYPDEFQKLPLIYVGHPAIRKMLGIKGKYAPYNAFFLPNGNFRFSKEIDEAFKTPDKDRTKLQREFLKINERVYVAFTVYTAKIFKIFPTPNSKKMNYRWFSIDDIKQAVKMNLMDPMTANFYFNLFKDLATGIKTYNVKLEKETREKIYQLQKDYSGEILPSPGRIKWEITYNRLQIFPKLIGVYTTLGLLAIILGFIEIIKLKRFPKLETTIVLLGYLGLLIHTANMLLRWYVAGHAPWSDAYESIVFIAWGSAFASLIFFRKSMLALGAGLFVAGMFMMVAHLNNINPQITNMVPVLKSYWLLIHVAVITSSYGFLGVGSMLGLLNLILFAMRKKYDLDKQIKQLNNIIYIALYIGLALLSIGTFLGGVWANESWGRYWSWDPKETWSLITMIAYALIIHTKMIPKMRGEFIFSLLAFLSFFFVLMTYFGVNFYIAQGLHSYGQGTAEGYWWINVIFAGMGAWIAVVLVTLFMGIVQKMNKPIELKDDNHANDYHPEYKGEK</sequence>
<reference evidence="9" key="3">
    <citation type="submission" date="2019-06" db="EMBL/GenBank/DDBJ databases">
        <title>A comparative analysis of the Nautiliaceae.</title>
        <authorList>
            <person name="Grosche A."/>
            <person name="Smedile F."/>
            <person name="Vetriani C."/>
        </authorList>
    </citation>
    <scope>NUCLEOTIDE SEQUENCE</scope>
    <source>
        <strain evidence="9">TB6</strain>
    </source>
</reference>
<feature type="transmembrane region" description="Helical" evidence="6">
    <location>
        <begin position="536"/>
        <end position="557"/>
    </location>
</feature>
<dbReference type="EMBL" id="CP027432">
    <property type="protein sequence ID" value="QCI28661.1"/>
    <property type="molecule type" value="Genomic_DNA"/>
</dbReference>
<proteinExistence type="predicted"/>
<feature type="transmembrane region" description="Helical" evidence="6">
    <location>
        <begin position="76"/>
        <end position="97"/>
    </location>
</feature>
<protein>
    <submittedName>
        <fullName evidence="9">Cytochrome C biosynthesis protein</fullName>
    </submittedName>
    <submittedName>
        <fullName evidence="10">Cytochrome c-type biogenesis protein CcsB</fullName>
    </submittedName>
</protein>
<reference evidence="10 11" key="2">
    <citation type="submission" date="2018-11" db="EMBL/GenBank/DDBJ databases">
        <title>Genomic Encyclopedia of Type Strains, Phase IV (KMG-IV): sequencing the most valuable type-strain genomes for metagenomic binning, comparative biology and taxonomic classification.</title>
        <authorList>
            <person name="Goeker M."/>
        </authorList>
    </citation>
    <scope>NUCLEOTIDE SEQUENCE [LARGE SCALE GENOMIC DNA]</scope>
    <source>
        <strain evidence="10 11">DSM 27783</strain>
    </source>
</reference>
<dbReference type="GO" id="GO:0017004">
    <property type="term" value="P:cytochrome complex assembly"/>
    <property type="evidence" value="ECO:0007669"/>
    <property type="project" value="UniProtKB-KW"/>
</dbReference>
<dbReference type="InterPro" id="IPR045062">
    <property type="entry name" value="Cyt_c_biogenesis_CcsA/CcmC"/>
</dbReference>
<dbReference type="Pfam" id="PF05140">
    <property type="entry name" value="ResB"/>
    <property type="match status" value="1"/>
</dbReference>
<keyword evidence="2 6" id="KW-0812">Transmembrane</keyword>
<dbReference type="AlphaFoldDB" id="A0AAJ4UY61"/>
<comment type="subcellular location">
    <subcellularLocation>
        <location evidence="1">Membrane</location>
        <topology evidence="1">Multi-pass membrane protein</topology>
    </subcellularLocation>
</comment>
<feature type="domain" description="ResB-like" evidence="8">
    <location>
        <begin position="74"/>
        <end position="193"/>
    </location>
</feature>
<dbReference type="GO" id="GO:0020037">
    <property type="term" value="F:heme binding"/>
    <property type="evidence" value="ECO:0007669"/>
    <property type="project" value="InterPro"/>
</dbReference>
<dbReference type="Pfam" id="PF01578">
    <property type="entry name" value="Cytochrom_C_asm"/>
    <property type="match status" value="1"/>
</dbReference>
<evidence type="ECO:0000256" key="5">
    <source>
        <dbReference type="ARBA" id="ARBA00023136"/>
    </source>
</evidence>
<keyword evidence="12" id="KW-1185">Reference proteome</keyword>
<evidence type="ECO:0000313" key="9">
    <source>
        <dbReference type="EMBL" id="QCI28661.1"/>
    </source>
</evidence>
<evidence type="ECO:0000256" key="2">
    <source>
        <dbReference type="ARBA" id="ARBA00022692"/>
    </source>
</evidence>
<feature type="transmembrane region" description="Helical" evidence="6">
    <location>
        <begin position="711"/>
        <end position="729"/>
    </location>
</feature>
<evidence type="ECO:0000256" key="3">
    <source>
        <dbReference type="ARBA" id="ARBA00022748"/>
    </source>
</evidence>
<feature type="transmembrane region" description="Helical" evidence="6">
    <location>
        <begin position="209"/>
        <end position="228"/>
    </location>
</feature>
<dbReference type="Proteomes" id="UP000298805">
    <property type="component" value="Chromosome"/>
</dbReference>
<evidence type="ECO:0000256" key="6">
    <source>
        <dbReference type="SAM" id="Phobius"/>
    </source>
</evidence>